<sequence length="211" mass="24799">MIKALVDWFDLRLGVKDFYDRHIAYPLPEGLNVWHLFGGLTIGCVLIQFATGFYMLWYYIPEPDLAHQSIRDMCNQTSLGALFRNAHRYSATLAIVFIFIHFIHILAKRAYRAPRELNWWTGLTLAFIFIMFLITGIIMPWDWRSYWELVIWTDWIGTIPLLGEHIKGPMLHYFSLGRNFSIHIYLLPALFVGLVLIHIILFRRLGLSKKV</sequence>
<dbReference type="EMBL" id="UOGA01000166">
    <property type="protein sequence ID" value="VAX19961.1"/>
    <property type="molecule type" value="Genomic_DNA"/>
</dbReference>
<feature type="transmembrane region" description="Helical" evidence="1">
    <location>
        <begin position="36"/>
        <end position="60"/>
    </location>
</feature>
<keyword evidence="1" id="KW-0472">Membrane</keyword>
<evidence type="ECO:0000259" key="2">
    <source>
        <dbReference type="PROSITE" id="PS51002"/>
    </source>
</evidence>
<organism evidence="3">
    <name type="scientific">hydrothermal vent metagenome</name>
    <dbReference type="NCBI Taxonomy" id="652676"/>
    <lineage>
        <taxon>unclassified sequences</taxon>
        <taxon>metagenomes</taxon>
        <taxon>ecological metagenomes</taxon>
    </lineage>
</organism>
<dbReference type="SUPFAM" id="SSF81342">
    <property type="entry name" value="Transmembrane di-heme cytochromes"/>
    <property type="match status" value="1"/>
</dbReference>
<dbReference type="GO" id="GO:0022904">
    <property type="term" value="P:respiratory electron transport chain"/>
    <property type="evidence" value="ECO:0007669"/>
    <property type="project" value="InterPro"/>
</dbReference>
<keyword evidence="1" id="KW-1133">Transmembrane helix</keyword>
<feature type="transmembrane region" description="Helical" evidence="1">
    <location>
        <begin position="119"/>
        <end position="139"/>
    </location>
</feature>
<keyword evidence="1" id="KW-0812">Transmembrane</keyword>
<proteinExistence type="predicted"/>
<gene>
    <name evidence="3" type="ORF">MNBD_NITROSPINAE04-2707</name>
</gene>
<dbReference type="Pfam" id="PF00033">
    <property type="entry name" value="Cytochrome_B"/>
    <property type="match status" value="1"/>
</dbReference>
<dbReference type="PANTHER" id="PTHR19271">
    <property type="entry name" value="CYTOCHROME B"/>
    <property type="match status" value="1"/>
</dbReference>
<feature type="transmembrane region" description="Helical" evidence="1">
    <location>
        <begin position="89"/>
        <end position="107"/>
    </location>
</feature>
<feature type="domain" description="Cytochrome b/b6 N-terminal region profile" evidence="2">
    <location>
        <begin position="5"/>
        <end position="211"/>
    </location>
</feature>
<dbReference type="GO" id="GO:0016491">
    <property type="term" value="F:oxidoreductase activity"/>
    <property type="evidence" value="ECO:0007669"/>
    <property type="project" value="InterPro"/>
</dbReference>
<dbReference type="PIRSF" id="PIRSF000032">
    <property type="entry name" value="Cytochrome_b6"/>
    <property type="match status" value="1"/>
</dbReference>
<dbReference type="Gene3D" id="1.20.810.10">
    <property type="entry name" value="Cytochrome Bc1 Complex, Chain C"/>
    <property type="match status" value="1"/>
</dbReference>
<evidence type="ECO:0000313" key="3">
    <source>
        <dbReference type="EMBL" id="VAX19961.1"/>
    </source>
</evidence>
<evidence type="ECO:0000256" key="1">
    <source>
        <dbReference type="SAM" id="Phobius"/>
    </source>
</evidence>
<dbReference type="InterPro" id="IPR016174">
    <property type="entry name" value="Di-haem_cyt_TM"/>
</dbReference>
<dbReference type="GO" id="GO:0009055">
    <property type="term" value="F:electron transfer activity"/>
    <property type="evidence" value="ECO:0007669"/>
    <property type="project" value="InterPro"/>
</dbReference>
<dbReference type="PROSITE" id="PS51002">
    <property type="entry name" value="CYTB_NTER"/>
    <property type="match status" value="1"/>
</dbReference>
<dbReference type="GO" id="GO:0016020">
    <property type="term" value="C:membrane"/>
    <property type="evidence" value="ECO:0007669"/>
    <property type="project" value="InterPro"/>
</dbReference>
<dbReference type="AlphaFoldDB" id="A0A3B1BZN0"/>
<dbReference type="InterPro" id="IPR027387">
    <property type="entry name" value="Cytb/b6-like_sf"/>
</dbReference>
<protein>
    <recommendedName>
        <fullName evidence="2">Cytochrome b/b6 N-terminal region profile domain-containing protein</fullName>
    </recommendedName>
</protein>
<accession>A0A3B1BZN0</accession>
<reference evidence="3" key="1">
    <citation type="submission" date="2018-06" db="EMBL/GenBank/DDBJ databases">
        <authorList>
            <person name="Zhirakovskaya E."/>
        </authorList>
    </citation>
    <scope>NUCLEOTIDE SEQUENCE</scope>
</reference>
<feature type="transmembrane region" description="Helical" evidence="1">
    <location>
        <begin position="180"/>
        <end position="202"/>
    </location>
</feature>
<dbReference type="InterPro" id="IPR005797">
    <property type="entry name" value="Cyt_b/b6_N"/>
</dbReference>
<name>A0A3B1BZN0_9ZZZZ</name>
<dbReference type="PANTHER" id="PTHR19271:SF16">
    <property type="entry name" value="CYTOCHROME B"/>
    <property type="match status" value="1"/>
</dbReference>